<evidence type="ECO:0000256" key="1">
    <source>
        <dbReference type="SAM" id="MobiDB-lite"/>
    </source>
</evidence>
<dbReference type="EMBL" id="VLLB01000002">
    <property type="protein sequence ID" value="TWI67721.1"/>
    <property type="molecule type" value="Genomic_DNA"/>
</dbReference>
<comment type="caution">
    <text evidence="2">The sequence shown here is derived from an EMBL/GenBank/DDBJ whole genome shotgun (WGS) entry which is preliminary data.</text>
</comment>
<accession>A0A562RFA6</accession>
<keyword evidence="3" id="KW-1185">Reference proteome</keyword>
<organism evidence="2 3">
    <name type="scientific">Pseudoduganella lurida</name>
    <dbReference type="NCBI Taxonomy" id="1036180"/>
    <lineage>
        <taxon>Bacteria</taxon>
        <taxon>Pseudomonadati</taxon>
        <taxon>Pseudomonadota</taxon>
        <taxon>Betaproteobacteria</taxon>
        <taxon>Burkholderiales</taxon>
        <taxon>Oxalobacteraceae</taxon>
        <taxon>Telluria group</taxon>
        <taxon>Pseudoduganella</taxon>
    </lineage>
</organism>
<gene>
    <name evidence="2" type="ORF">IP91_01840</name>
</gene>
<feature type="compositionally biased region" description="Basic and acidic residues" evidence="1">
    <location>
        <begin position="27"/>
        <end position="43"/>
    </location>
</feature>
<feature type="region of interest" description="Disordered" evidence="1">
    <location>
        <begin position="181"/>
        <end position="218"/>
    </location>
</feature>
<name>A0A562RFA6_9BURK</name>
<dbReference type="AlphaFoldDB" id="A0A562RFA6"/>
<evidence type="ECO:0000313" key="3">
    <source>
        <dbReference type="Proteomes" id="UP000318431"/>
    </source>
</evidence>
<feature type="region of interest" description="Disordered" evidence="1">
    <location>
        <begin position="1"/>
        <end position="54"/>
    </location>
</feature>
<sequence length="279" mass="30727">MPPRAWQARGQWSDRLSRGRHHRRDGGRHDQRDGGQHDRRNGSPHDPLSAHPVGRLDDRLICRRGRGPGKRLIDPVSDRMSGLTIGRAMVGRSAGCLANRIEGRLVMRRADRLAHRLAGRCVDRLAGRCADRLAGRCADRSPGCAVDQSADRVAGVVMPVQLRTGLRYSRRYSETAALCPRRTAEQAHKGRSPRRAARIGAQPITAAGQTEPDGGPGVPIATALQVGETGRRYRELPEHDCGALHRREVRLAGEAGAQPCPLGQKQLFPLVAQFRDHRR</sequence>
<protein>
    <submittedName>
        <fullName evidence="2">Uncharacterized protein</fullName>
    </submittedName>
</protein>
<proteinExistence type="predicted"/>
<dbReference type="Proteomes" id="UP000318431">
    <property type="component" value="Unassembled WGS sequence"/>
</dbReference>
<evidence type="ECO:0000313" key="2">
    <source>
        <dbReference type="EMBL" id="TWI67721.1"/>
    </source>
</evidence>
<reference evidence="2 3" key="1">
    <citation type="journal article" date="2015" name="Stand. Genomic Sci.">
        <title>Genomic Encyclopedia of Bacterial and Archaeal Type Strains, Phase III: the genomes of soil and plant-associated and newly described type strains.</title>
        <authorList>
            <person name="Whitman W.B."/>
            <person name="Woyke T."/>
            <person name="Klenk H.P."/>
            <person name="Zhou Y."/>
            <person name="Lilburn T.G."/>
            <person name="Beck B.J."/>
            <person name="De Vos P."/>
            <person name="Vandamme P."/>
            <person name="Eisen J.A."/>
            <person name="Garrity G."/>
            <person name="Hugenholtz P."/>
            <person name="Kyrpides N.C."/>
        </authorList>
    </citation>
    <scope>NUCLEOTIDE SEQUENCE [LARGE SCALE GENOMIC DNA]</scope>
    <source>
        <strain evidence="2 3">CGMCC 1.10822</strain>
    </source>
</reference>